<keyword evidence="7 12" id="KW-0949">S-adenosyl-L-methionine</keyword>
<feature type="active site" description="Proton acceptor" evidence="12">
    <location>
        <position position="94"/>
    </location>
</feature>
<name>A0A9X4JVW8_9FIRM</name>
<dbReference type="InterPro" id="IPR048641">
    <property type="entry name" value="RlmN_N"/>
</dbReference>
<keyword evidence="9 12" id="KW-0479">Metal-binding</keyword>
<gene>
    <name evidence="12 14" type="primary">rlmN</name>
    <name evidence="14" type="ORF">L7E55_07245</name>
</gene>
<dbReference type="PANTHER" id="PTHR30544:SF5">
    <property type="entry name" value="RADICAL SAM CORE DOMAIN-CONTAINING PROTEIN"/>
    <property type="match status" value="1"/>
</dbReference>
<dbReference type="GO" id="GO:0070040">
    <property type="term" value="F:rRNA (adenine(2503)-C2-)-methyltransferase activity"/>
    <property type="evidence" value="ECO:0007669"/>
    <property type="project" value="UniProtKB-UniRule"/>
</dbReference>
<protein>
    <recommendedName>
        <fullName evidence="12">Probable dual-specificity RNA methyltransferase RlmN</fullName>
        <ecNumber evidence="12">2.1.1.192</ecNumber>
    </recommendedName>
    <alternativeName>
        <fullName evidence="12">23S rRNA (adenine(2503)-C(2))-methyltransferase</fullName>
    </alternativeName>
    <alternativeName>
        <fullName evidence="12">23S rRNA m2A2503 methyltransferase</fullName>
    </alternativeName>
    <alternativeName>
        <fullName evidence="12">Ribosomal RNA large subunit methyltransferase N</fullName>
    </alternativeName>
    <alternativeName>
        <fullName evidence="12">tRNA (adenine(37)-C(2))-methyltransferase</fullName>
    </alternativeName>
    <alternativeName>
        <fullName evidence="12">tRNA m2A37 methyltransferase</fullName>
    </alternativeName>
</protein>
<dbReference type="InterPro" id="IPR013785">
    <property type="entry name" value="Aldolase_TIM"/>
</dbReference>
<dbReference type="PIRSF" id="PIRSF006004">
    <property type="entry name" value="CHP00048"/>
    <property type="match status" value="1"/>
</dbReference>
<comment type="cofactor">
    <cofactor evidence="12">
        <name>[4Fe-4S] cluster</name>
        <dbReference type="ChEBI" id="CHEBI:49883"/>
    </cofactor>
    <text evidence="12">Binds 1 [4Fe-4S] cluster. The cluster is coordinated with 3 cysteines and an exchangeable S-adenosyl-L-methionine.</text>
</comment>
<feature type="binding site" evidence="12">
    <location>
        <begin position="161"/>
        <end position="162"/>
    </location>
    <ligand>
        <name>S-adenosyl-L-methionine</name>
        <dbReference type="ChEBI" id="CHEBI:59789"/>
    </ligand>
</feature>
<evidence type="ECO:0000256" key="5">
    <source>
        <dbReference type="ARBA" id="ARBA00022603"/>
    </source>
</evidence>
<dbReference type="SUPFAM" id="SSF102114">
    <property type="entry name" value="Radical SAM enzymes"/>
    <property type="match status" value="1"/>
</dbReference>
<evidence type="ECO:0000256" key="11">
    <source>
        <dbReference type="ARBA" id="ARBA00023014"/>
    </source>
</evidence>
<dbReference type="GO" id="GO:0030488">
    <property type="term" value="P:tRNA methylation"/>
    <property type="evidence" value="ECO:0007669"/>
    <property type="project" value="UniProtKB-UniRule"/>
</dbReference>
<comment type="caution">
    <text evidence="14">The sequence shown here is derived from an EMBL/GenBank/DDBJ whole genome shotgun (WGS) entry which is preliminary data.</text>
</comment>
<evidence type="ECO:0000256" key="6">
    <source>
        <dbReference type="ARBA" id="ARBA00022679"/>
    </source>
</evidence>
<dbReference type="Gene3D" id="3.20.20.70">
    <property type="entry name" value="Aldolase class I"/>
    <property type="match status" value="1"/>
</dbReference>
<comment type="catalytic activity">
    <reaction evidence="12">
        <text>adenosine(37) in tRNA + 2 reduced [2Fe-2S]-[ferredoxin] + 2 S-adenosyl-L-methionine = 2-methyladenosine(37) in tRNA + 5'-deoxyadenosine + L-methionine + 2 oxidized [2Fe-2S]-[ferredoxin] + S-adenosyl-L-homocysteine</text>
        <dbReference type="Rhea" id="RHEA:43332"/>
        <dbReference type="Rhea" id="RHEA-COMP:10000"/>
        <dbReference type="Rhea" id="RHEA-COMP:10001"/>
        <dbReference type="Rhea" id="RHEA-COMP:10162"/>
        <dbReference type="Rhea" id="RHEA-COMP:10485"/>
        <dbReference type="ChEBI" id="CHEBI:17319"/>
        <dbReference type="ChEBI" id="CHEBI:33737"/>
        <dbReference type="ChEBI" id="CHEBI:33738"/>
        <dbReference type="ChEBI" id="CHEBI:57844"/>
        <dbReference type="ChEBI" id="CHEBI:57856"/>
        <dbReference type="ChEBI" id="CHEBI:59789"/>
        <dbReference type="ChEBI" id="CHEBI:74411"/>
        <dbReference type="ChEBI" id="CHEBI:74497"/>
        <dbReference type="EC" id="2.1.1.192"/>
    </reaction>
</comment>
<comment type="miscellaneous">
    <text evidence="12">Reaction proceeds by a ping-pong mechanism involving intermediate methylation of a conserved cysteine residue.</text>
</comment>
<feature type="binding site" evidence="12">
    <location>
        <position position="193"/>
    </location>
    <ligand>
        <name>S-adenosyl-L-methionine</name>
        <dbReference type="ChEBI" id="CHEBI:59789"/>
    </ligand>
</feature>
<feature type="binding site" evidence="12">
    <location>
        <position position="114"/>
    </location>
    <ligand>
        <name>[4Fe-4S] cluster</name>
        <dbReference type="ChEBI" id="CHEBI:49883"/>
        <note>4Fe-4S-S-AdoMet</note>
    </ligand>
</feature>
<dbReference type="InterPro" id="IPR007197">
    <property type="entry name" value="rSAM"/>
</dbReference>
<keyword evidence="3 12" id="KW-0963">Cytoplasm</keyword>
<keyword evidence="15" id="KW-1185">Reference proteome</keyword>
<dbReference type="InterPro" id="IPR040072">
    <property type="entry name" value="Methyltransferase_A"/>
</dbReference>
<keyword evidence="8 12" id="KW-0819">tRNA processing</keyword>
<dbReference type="Pfam" id="PF21016">
    <property type="entry name" value="RlmN_N"/>
    <property type="match status" value="1"/>
</dbReference>
<comment type="caution">
    <text evidence="12">Lacks conserved residue(s) required for the propagation of feature annotation.</text>
</comment>
<dbReference type="GO" id="GO:0046872">
    <property type="term" value="F:metal ion binding"/>
    <property type="evidence" value="ECO:0007669"/>
    <property type="project" value="UniProtKB-KW"/>
</dbReference>
<dbReference type="Pfam" id="PF04055">
    <property type="entry name" value="Radical_SAM"/>
    <property type="match status" value="1"/>
</dbReference>
<comment type="function">
    <text evidence="12">Specifically methylates position 2 of adenine 2503 in 23S rRNA and position 2 of adenine 37 in tRNAs.</text>
</comment>
<dbReference type="HAMAP" id="MF_01849">
    <property type="entry name" value="RNA_methyltr_RlmN"/>
    <property type="match status" value="1"/>
</dbReference>
<dbReference type="SFLD" id="SFLDF00275">
    <property type="entry name" value="adenosine_C2_methyltransferase"/>
    <property type="match status" value="1"/>
</dbReference>
<keyword evidence="12" id="KW-1015">Disulfide bond</keyword>
<dbReference type="PROSITE" id="PS51918">
    <property type="entry name" value="RADICAL_SAM"/>
    <property type="match status" value="1"/>
</dbReference>
<keyword evidence="10 12" id="KW-0408">Iron</keyword>
<dbReference type="GO" id="GO:0005737">
    <property type="term" value="C:cytoplasm"/>
    <property type="evidence" value="ECO:0007669"/>
    <property type="project" value="UniProtKB-SubCell"/>
</dbReference>
<dbReference type="SFLD" id="SFLDG01062">
    <property type="entry name" value="methyltransferase_(Class_A)"/>
    <property type="match status" value="1"/>
</dbReference>
<keyword evidence="4 12" id="KW-0698">rRNA processing</keyword>
<dbReference type="GO" id="GO:0019843">
    <property type="term" value="F:rRNA binding"/>
    <property type="evidence" value="ECO:0007669"/>
    <property type="project" value="UniProtKB-UniRule"/>
</dbReference>
<keyword evidence="11 12" id="KW-0411">Iron-sulfur</keyword>
<evidence type="ECO:0000313" key="14">
    <source>
        <dbReference type="EMBL" id="MDF9408157.1"/>
    </source>
</evidence>
<dbReference type="PANTHER" id="PTHR30544">
    <property type="entry name" value="23S RRNA METHYLTRANSFERASE"/>
    <property type="match status" value="1"/>
</dbReference>
<dbReference type="EMBL" id="JAKOAV010000010">
    <property type="protein sequence ID" value="MDF9408157.1"/>
    <property type="molecule type" value="Genomic_DNA"/>
</dbReference>
<keyword evidence="6 12" id="KW-0808">Transferase</keyword>
<dbReference type="SFLD" id="SFLDS00029">
    <property type="entry name" value="Radical_SAM"/>
    <property type="match status" value="1"/>
</dbReference>
<evidence type="ECO:0000256" key="8">
    <source>
        <dbReference type="ARBA" id="ARBA00022694"/>
    </source>
</evidence>
<dbReference type="InterPro" id="IPR004383">
    <property type="entry name" value="rRNA_lsu_MTrfase_RlmN/Cfr"/>
</dbReference>
<comment type="catalytic activity">
    <reaction evidence="12">
        <text>adenosine(2503) in 23S rRNA + 2 reduced [2Fe-2S]-[ferredoxin] + 2 S-adenosyl-L-methionine = 2-methyladenosine(2503) in 23S rRNA + 5'-deoxyadenosine + L-methionine + 2 oxidized [2Fe-2S]-[ferredoxin] + S-adenosyl-L-homocysteine</text>
        <dbReference type="Rhea" id="RHEA:42916"/>
        <dbReference type="Rhea" id="RHEA-COMP:10000"/>
        <dbReference type="Rhea" id="RHEA-COMP:10001"/>
        <dbReference type="Rhea" id="RHEA-COMP:10152"/>
        <dbReference type="Rhea" id="RHEA-COMP:10282"/>
        <dbReference type="ChEBI" id="CHEBI:17319"/>
        <dbReference type="ChEBI" id="CHEBI:33737"/>
        <dbReference type="ChEBI" id="CHEBI:33738"/>
        <dbReference type="ChEBI" id="CHEBI:57844"/>
        <dbReference type="ChEBI" id="CHEBI:57856"/>
        <dbReference type="ChEBI" id="CHEBI:59789"/>
        <dbReference type="ChEBI" id="CHEBI:74411"/>
        <dbReference type="ChEBI" id="CHEBI:74497"/>
        <dbReference type="EC" id="2.1.1.192"/>
    </reaction>
</comment>
<feature type="binding site" evidence="12">
    <location>
        <position position="118"/>
    </location>
    <ligand>
        <name>[4Fe-4S] cluster</name>
        <dbReference type="ChEBI" id="CHEBI:49883"/>
        <note>4Fe-4S-S-AdoMet</note>
    </ligand>
</feature>
<dbReference type="NCBIfam" id="TIGR00048">
    <property type="entry name" value="rRNA_mod_RlmN"/>
    <property type="match status" value="1"/>
</dbReference>
<dbReference type="GO" id="GO:0002935">
    <property type="term" value="F:tRNA (adenine(37)-C2)-methyltransferase activity"/>
    <property type="evidence" value="ECO:0007669"/>
    <property type="project" value="UniProtKB-UniRule"/>
</dbReference>
<dbReference type="Gene3D" id="1.10.150.530">
    <property type="match status" value="1"/>
</dbReference>
<dbReference type="GO" id="GO:0070475">
    <property type="term" value="P:rRNA base methylation"/>
    <property type="evidence" value="ECO:0007669"/>
    <property type="project" value="UniProtKB-UniRule"/>
</dbReference>
<feature type="active site" description="S-methylcysteine intermediate" evidence="12">
    <location>
        <position position="335"/>
    </location>
</feature>
<comment type="subcellular location">
    <subcellularLocation>
        <location evidence="1 12">Cytoplasm</location>
    </subcellularLocation>
</comment>
<evidence type="ECO:0000256" key="3">
    <source>
        <dbReference type="ARBA" id="ARBA00022490"/>
    </source>
</evidence>
<dbReference type="GO" id="GO:0051539">
    <property type="term" value="F:4 iron, 4 sulfur cluster binding"/>
    <property type="evidence" value="ECO:0007669"/>
    <property type="project" value="UniProtKB-UniRule"/>
</dbReference>
<evidence type="ECO:0000256" key="4">
    <source>
        <dbReference type="ARBA" id="ARBA00022552"/>
    </source>
</evidence>
<dbReference type="EC" id="2.1.1.192" evidence="12"/>
<organism evidence="14 15">
    <name type="scientific">Pelotomaculum isophthalicicum JI</name>
    <dbReference type="NCBI Taxonomy" id="947010"/>
    <lineage>
        <taxon>Bacteria</taxon>
        <taxon>Bacillati</taxon>
        <taxon>Bacillota</taxon>
        <taxon>Clostridia</taxon>
        <taxon>Eubacteriales</taxon>
        <taxon>Desulfotomaculaceae</taxon>
        <taxon>Pelotomaculum</taxon>
    </lineage>
</organism>
<keyword evidence="2 12" id="KW-0004">4Fe-4S</keyword>
<feature type="binding site" evidence="12">
    <location>
        <position position="121"/>
    </location>
    <ligand>
        <name>[4Fe-4S] cluster</name>
        <dbReference type="ChEBI" id="CHEBI:49883"/>
        <note>4Fe-4S-S-AdoMet</note>
    </ligand>
</feature>
<feature type="binding site" evidence="12">
    <location>
        <position position="292"/>
    </location>
    <ligand>
        <name>S-adenosyl-L-methionine</name>
        <dbReference type="ChEBI" id="CHEBI:59789"/>
    </ligand>
</feature>
<keyword evidence="5 12" id="KW-0489">Methyltransferase</keyword>
<dbReference type="Proteomes" id="UP001154312">
    <property type="component" value="Unassembled WGS sequence"/>
</dbReference>
<proteinExistence type="inferred from homology"/>
<feature type="binding site" evidence="12">
    <location>
        <begin position="216"/>
        <end position="218"/>
    </location>
    <ligand>
        <name>S-adenosyl-L-methionine</name>
        <dbReference type="ChEBI" id="CHEBI:59789"/>
    </ligand>
</feature>
<dbReference type="AlphaFoldDB" id="A0A9X4JVW8"/>
<evidence type="ECO:0000256" key="9">
    <source>
        <dbReference type="ARBA" id="ARBA00022723"/>
    </source>
</evidence>
<evidence type="ECO:0000256" key="10">
    <source>
        <dbReference type="ARBA" id="ARBA00023004"/>
    </source>
</evidence>
<evidence type="ECO:0000256" key="12">
    <source>
        <dbReference type="HAMAP-Rule" id="MF_01849"/>
    </source>
</evidence>
<dbReference type="InterPro" id="IPR058240">
    <property type="entry name" value="rSAM_sf"/>
</dbReference>
<evidence type="ECO:0000256" key="7">
    <source>
        <dbReference type="ARBA" id="ARBA00022691"/>
    </source>
</evidence>
<dbReference type="InterPro" id="IPR027492">
    <property type="entry name" value="RNA_MTrfase_RlmN"/>
</dbReference>
<reference evidence="14" key="1">
    <citation type="submission" date="2022-02" db="EMBL/GenBank/DDBJ databases">
        <authorList>
            <person name="Leng L."/>
        </authorList>
    </citation>
    <scope>NUCLEOTIDE SEQUENCE</scope>
    <source>
        <strain evidence="14">JI</strain>
    </source>
</reference>
<sequence>MSVKIDLRDLALSELAGLMRETGAEVYRARQIAEWVFQKGAGSLEEMTNLPRDMRERLAAFAGIGRVEVMKKQVSRGGDTVKYLFKLGDGQAVESVLMKHNYGNSACVSTQAGCRMGCRLCASSLGGFVRNLSSGEIYGQVLGMQKDSGERVSHVVIMGSGEPLDNYQATLTFIKNVTAPYGLNIGQRHITVSTCGLAPRIRELAGEKLAITLAVSLHAPNDALRDELMPVNKKYPLRILMEACREYAIKTGRRITFEYALIAGVNDGRELAAELGALLAGMLCHVNLIPANPVPERGVRPPARRGVVIFKNILEKMGISVTVRRSLGGDIDGACGQLRQKTIGNKVNQVGGALAKRVILQPDSKSW</sequence>
<evidence type="ECO:0000259" key="13">
    <source>
        <dbReference type="PROSITE" id="PS51918"/>
    </source>
</evidence>
<comment type="similarity">
    <text evidence="12">Belongs to the radical SAM superfamily. RlmN family.</text>
</comment>
<feature type="domain" description="Radical SAM core" evidence="13">
    <location>
        <begin position="100"/>
        <end position="330"/>
    </location>
</feature>
<evidence type="ECO:0000256" key="2">
    <source>
        <dbReference type="ARBA" id="ARBA00022485"/>
    </source>
</evidence>
<dbReference type="RefSeq" id="WP_277443446.1">
    <property type="nucleotide sequence ID" value="NZ_JAKOAV010000010.1"/>
</dbReference>
<dbReference type="GO" id="GO:0000049">
    <property type="term" value="F:tRNA binding"/>
    <property type="evidence" value="ECO:0007669"/>
    <property type="project" value="UniProtKB-UniRule"/>
</dbReference>
<evidence type="ECO:0000313" key="15">
    <source>
        <dbReference type="Proteomes" id="UP001154312"/>
    </source>
</evidence>
<evidence type="ECO:0000256" key="1">
    <source>
        <dbReference type="ARBA" id="ARBA00004496"/>
    </source>
</evidence>
<accession>A0A9X4JVW8</accession>
<dbReference type="FunFam" id="3.20.20.70:FF:000014">
    <property type="entry name" value="Probable dual-specificity RNA methyltransferase RlmN"/>
    <property type="match status" value="1"/>
</dbReference>